<keyword evidence="5" id="KW-0029">Amino-acid transport</keyword>
<evidence type="ECO:0000256" key="9">
    <source>
        <dbReference type="SAM" id="Phobius"/>
    </source>
</evidence>
<evidence type="ECO:0000313" key="11">
    <source>
        <dbReference type="Proteomes" id="UP000594263"/>
    </source>
</evidence>
<accession>A0A7N0V2A3</accession>
<comment type="similarity">
    <text evidence="2">Belongs to the GLUTAMINE DUMPER 1 (TC 9.B.60) family.</text>
</comment>
<dbReference type="InterPro" id="IPR040359">
    <property type="entry name" value="GDU"/>
</dbReference>
<keyword evidence="7 9" id="KW-0472">Membrane</keyword>
<keyword evidence="3" id="KW-0813">Transport</keyword>
<proteinExistence type="inferred from homology"/>
<dbReference type="GO" id="GO:0006865">
    <property type="term" value="P:amino acid transport"/>
    <property type="evidence" value="ECO:0007669"/>
    <property type="project" value="UniProtKB-KW"/>
</dbReference>
<dbReference type="PANTHER" id="PTHR33228">
    <property type="entry name" value="PROTEIN GLUTAMINE DUMPER 4-RELATED"/>
    <property type="match status" value="1"/>
</dbReference>
<evidence type="ECO:0000256" key="6">
    <source>
        <dbReference type="ARBA" id="ARBA00022989"/>
    </source>
</evidence>
<protein>
    <submittedName>
        <fullName evidence="10">Uncharacterized protein</fullName>
    </submittedName>
</protein>
<organism evidence="10 11">
    <name type="scientific">Kalanchoe fedtschenkoi</name>
    <name type="common">Lavender scallops</name>
    <name type="synonym">South American air plant</name>
    <dbReference type="NCBI Taxonomy" id="63787"/>
    <lineage>
        <taxon>Eukaryota</taxon>
        <taxon>Viridiplantae</taxon>
        <taxon>Streptophyta</taxon>
        <taxon>Embryophyta</taxon>
        <taxon>Tracheophyta</taxon>
        <taxon>Spermatophyta</taxon>
        <taxon>Magnoliopsida</taxon>
        <taxon>eudicotyledons</taxon>
        <taxon>Gunneridae</taxon>
        <taxon>Pentapetalae</taxon>
        <taxon>Saxifragales</taxon>
        <taxon>Crassulaceae</taxon>
        <taxon>Kalanchoe</taxon>
    </lineage>
</organism>
<keyword evidence="6 9" id="KW-1133">Transmembrane helix</keyword>
<evidence type="ECO:0000313" key="10">
    <source>
        <dbReference type="EnsemblPlants" id="Kaladp0098s0198.1.v1.1.CDS.1"/>
    </source>
</evidence>
<name>A0A7N0V2A3_KALFE</name>
<dbReference type="PANTHER" id="PTHR33228:SF77">
    <property type="entry name" value="PROTEIN GLUTAMINE DUMPER 2"/>
    <property type="match status" value="1"/>
</dbReference>
<evidence type="ECO:0000256" key="7">
    <source>
        <dbReference type="ARBA" id="ARBA00023136"/>
    </source>
</evidence>
<evidence type="ECO:0000256" key="4">
    <source>
        <dbReference type="ARBA" id="ARBA00022692"/>
    </source>
</evidence>
<keyword evidence="4 9" id="KW-0812">Transmembrane</keyword>
<feature type="transmembrane region" description="Helical" evidence="9">
    <location>
        <begin position="29"/>
        <end position="53"/>
    </location>
</feature>
<sequence length="154" mass="16832">MRTIGVPVGVPLPTAAPERHSAWKSPLPYLFGGMGAMMLLIVTALIILLCSYWKRTSDSERAEREQWDLEAANHVGGEEGSKKAAYAEKFVVIMAGDEKPTFLATPRCYRGYPADEVKKQSMETEEAAAKEKSDDETTTSHAEQEGLGTNPAVD</sequence>
<reference evidence="10" key="1">
    <citation type="submission" date="2021-01" db="UniProtKB">
        <authorList>
            <consortium name="EnsemblPlants"/>
        </authorList>
    </citation>
    <scope>IDENTIFICATION</scope>
</reference>
<dbReference type="Proteomes" id="UP000594263">
    <property type="component" value="Unplaced"/>
</dbReference>
<dbReference type="AlphaFoldDB" id="A0A7N0V2A3"/>
<evidence type="ECO:0000256" key="1">
    <source>
        <dbReference type="ARBA" id="ARBA00004167"/>
    </source>
</evidence>
<dbReference type="GO" id="GO:0080143">
    <property type="term" value="P:regulation of amino acid export"/>
    <property type="evidence" value="ECO:0007669"/>
    <property type="project" value="InterPro"/>
</dbReference>
<dbReference type="EnsemblPlants" id="Kaladp0098s0198.1.v1.1">
    <property type="protein sequence ID" value="Kaladp0098s0198.1.v1.1.CDS.1"/>
    <property type="gene ID" value="Kaladp0098s0198.v1.1"/>
</dbReference>
<comment type="subcellular location">
    <subcellularLocation>
        <location evidence="1">Membrane</location>
        <topology evidence="1">Single-pass membrane protein</topology>
    </subcellularLocation>
</comment>
<evidence type="ECO:0000256" key="8">
    <source>
        <dbReference type="SAM" id="MobiDB-lite"/>
    </source>
</evidence>
<dbReference type="Gramene" id="Kaladp0098s0198.1.v1.1">
    <property type="protein sequence ID" value="Kaladp0098s0198.1.v1.1.CDS.1"/>
    <property type="gene ID" value="Kaladp0098s0198.v1.1"/>
</dbReference>
<feature type="region of interest" description="Disordered" evidence="8">
    <location>
        <begin position="114"/>
        <end position="154"/>
    </location>
</feature>
<keyword evidence="11" id="KW-1185">Reference proteome</keyword>
<dbReference type="GO" id="GO:0016020">
    <property type="term" value="C:membrane"/>
    <property type="evidence" value="ECO:0007669"/>
    <property type="project" value="UniProtKB-SubCell"/>
</dbReference>
<feature type="compositionally biased region" description="Basic and acidic residues" evidence="8">
    <location>
        <begin position="114"/>
        <end position="135"/>
    </location>
</feature>
<dbReference type="OMA" id="PERHSAW"/>
<evidence type="ECO:0000256" key="2">
    <source>
        <dbReference type="ARBA" id="ARBA00009977"/>
    </source>
</evidence>
<evidence type="ECO:0000256" key="5">
    <source>
        <dbReference type="ARBA" id="ARBA00022970"/>
    </source>
</evidence>
<evidence type="ECO:0000256" key="3">
    <source>
        <dbReference type="ARBA" id="ARBA00022448"/>
    </source>
</evidence>